<proteinExistence type="predicted"/>
<evidence type="ECO:0000256" key="3">
    <source>
        <dbReference type="ARBA" id="ARBA00022553"/>
    </source>
</evidence>
<organism evidence="11 12">
    <name type="scientific">Candidatus Blautia pullicola</name>
    <dbReference type="NCBI Taxonomy" id="2838498"/>
    <lineage>
        <taxon>Bacteria</taxon>
        <taxon>Bacillati</taxon>
        <taxon>Bacillota</taxon>
        <taxon>Clostridia</taxon>
        <taxon>Lachnospirales</taxon>
        <taxon>Lachnospiraceae</taxon>
        <taxon>Blautia</taxon>
    </lineage>
</organism>
<evidence type="ECO:0000256" key="1">
    <source>
        <dbReference type="ARBA" id="ARBA00004651"/>
    </source>
</evidence>
<feature type="transmembrane region" description="Helical" evidence="9">
    <location>
        <begin position="307"/>
        <end position="327"/>
    </location>
</feature>
<evidence type="ECO:0000313" key="12">
    <source>
        <dbReference type="Proteomes" id="UP000824056"/>
    </source>
</evidence>
<dbReference type="Gene3D" id="3.30.565.10">
    <property type="entry name" value="Histidine kinase-like ATPase, C-terminal domain"/>
    <property type="match status" value="1"/>
</dbReference>
<dbReference type="InterPro" id="IPR003660">
    <property type="entry name" value="HAMP_dom"/>
</dbReference>
<dbReference type="InterPro" id="IPR050640">
    <property type="entry name" value="Bact_2-comp_sensor_kinase"/>
</dbReference>
<keyword evidence="8 9" id="KW-0472">Membrane</keyword>
<evidence type="ECO:0000259" key="10">
    <source>
        <dbReference type="PROSITE" id="PS50885"/>
    </source>
</evidence>
<dbReference type="InterPro" id="IPR010559">
    <property type="entry name" value="Sig_transdc_His_kin_internal"/>
</dbReference>
<protein>
    <submittedName>
        <fullName evidence="11">Sensor histidine kinase</fullName>
    </submittedName>
</protein>
<keyword evidence="6 11" id="KW-0418">Kinase</keyword>
<dbReference type="InterPro" id="IPR003594">
    <property type="entry name" value="HATPase_dom"/>
</dbReference>
<keyword evidence="2" id="KW-1003">Cell membrane</keyword>
<evidence type="ECO:0000256" key="2">
    <source>
        <dbReference type="ARBA" id="ARBA00022475"/>
    </source>
</evidence>
<dbReference type="GO" id="GO:0000155">
    <property type="term" value="F:phosphorelay sensor kinase activity"/>
    <property type="evidence" value="ECO:0007669"/>
    <property type="project" value="InterPro"/>
</dbReference>
<evidence type="ECO:0000256" key="5">
    <source>
        <dbReference type="ARBA" id="ARBA00022692"/>
    </source>
</evidence>
<accession>A0A9D2FSS6</accession>
<dbReference type="Gene3D" id="6.10.340.10">
    <property type="match status" value="1"/>
</dbReference>
<dbReference type="SUPFAM" id="SSF158472">
    <property type="entry name" value="HAMP domain-like"/>
    <property type="match status" value="1"/>
</dbReference>
<keyword evidence="5 9" id="KW-0812">Transmembrane</keyword>
<comment type="caution">
    <text evidence="11">The sequence shown here is derived from an EMBL/GenBank/DDBJ whole genome shotgun (WGS) entry which is preliminary data.</text>
</comment>
<comment type="subcellular location">
    <subcellularLocation>
        <location evidence="1">Cell membrane</location>
        <topology evidence="1">Multi-pass membrane protein</topology>
    </subcellularLocation>
</comment>
<dbReference type="AlphaFoldDB" id="A0A9D2FSS6"/>
<evidence type="ECO:0000256" key="4">
    <source>
        <dbReference type="ARBA" id="ARBA00022679"/>
    </source>
</evidence>
<dbReference type="SUPFAM" id="SSF55874">
    <property type="entry name" value="ATPase domain of HSP90 chaperone/DNA topoisomerase II/histidine kinase"/>
    <property type="match status" value="1"/>
</dbReference>
<dbReference type="Pfam" id="PF02518">
    <property type="entry name" value="HATPase_c"/>
    <property type="match status" value="1"/>
</dbReference>
<keyword evidence="4" id="KW-0808">Transferase</keyword>
<evidence type="ECO:0000313" key="11">
    <source>
        <dbReference type="EMBL" id="HIZ65971.1"/>
    </source>
</evidence>
<dbReference type="PROSITE" id="PS50885">
    <property type="entry name" value="HAMP"/>
    <property type="match status" value="1"/>
</dbReference>
<evidence type="ECO:0000256" key="7">
    <source>
        <dbReference type="ARBA" id="ARBA00022989"/>
    </source>
</evidence>
<gene>
    <name evidence="11" type="ORF">H9809_08770</name>
</gene>
<keyword evidence="3" id="KW-0597">Phosphoprotein</keyword>
<keyword evidence="7 9" id="KW-1133">Transmembrane helix</keyword>
<evidence type="ECO:0000256" key="6">
    <source>
        <dbReference type="ARBA" id="ARBA00022777"/>
    </source>
</evidence>
<dbReference type="PANTHER" id="PTHR34220">
    <property type="entry name" value="SENSOR HISTIDINE KINASE YPDA"/>
    <property type="match status" value="1"/>
</dbReference>
<dbReference type="EMBL" id="DXBG01000201">
    <property type="protein sequence ID" value="HIZ65971.1"/>
    <property type="molecule type" value="Genomic_DNA"/>
</dbReference>
<dbReference type="CDD" id="cd06225">
    <property type="entry name" value="HAMP"/>
    <property type="match status" value="1"/>
</dbReference>
<dbReference type="Pfam" id="PF02743">
    <property type="entry name" value="dCache_1"/>
    <property type="match status" value="1"/>
</dbReference>
<evidence type="ECO:0000256" key="9">
    <source>
        <dbReference type="SAM" id="Phobius"/>
    </source>
</evidence>
<dbReference type="Proteomes" id="UP000824056">
    <property type="component" value="Unassembled WGS sequence"/>
</dbReference>
<sequence length="598" mass="68797">MWLTWFKNLRLWKKILLAFLLSSILPLLMVQGIMLYINSKNMQEKMDELMSNQLRQTAERVELTLDIYTNVVYQAYMDSELVQDINYLLEKENPDKEMRERDIYERIQEYGMAAEGIHCISIVTRDGQDVTYDFVQASVVENIWSGCEDMREIPPCRAAREASGVVITPTTRVLDGEKEYRTFHISKKIYDYQNLGSGEIAVIVMSVDEKVLDNICTAGQEKQEEGEYSLSFITDSSGNVMSYPDSFYSGIPMNPKYTPAEFVQATGRMKDRELAVNTYYDAKLGWTFYNVYDKNYMLRDVGRTQSLILGVGLLITLMAVGMIVYTVRLIERSIGVIMAGIRQVQEGNLEVQVETDSRDEFGEIAENFNTMTGKVRNLIREIQEVGKKQREAEIRALEAQINPHFLYNTLDSINWMAIDKGEYEISRMLRDLGVILRYSVNKSNQMVPLWQAADWLEKYVGLQQMRFNHAFSFELHMDEKAGQVHIYKLLLQPFVENCIVHGFRGIQQGGMLRVDMTVSEEQGMLCIIVEDNGNGMPQEEVRKYNLLNQEIQDDGRSIGLINAFSRMRMYYGSRVSWNVSSIPEVGTIITLKIPVEEG</sequence>
<dbReference type="InterPro" id="IPR033479">
    <property type="entry name" value="dCache_1"/>
</dbReference>
<reference evidence="11" key="2">
    <citation type="submission" date="2021-04" db="EMBL/GenBank/DDBJ databases">
        <authorList>
            <person name="Gilroy R."/>
        </authorList>
    </citation>
    <scope>NUCLEOTIDE SEQUENCE</scope>
    <source>
        <strain evidence="11">1068</strain>
    </source>
</reference>
<feature type="domain" description="HAMP" evidence="10">
    <location>
        <begin position="328"/>
        <end position="380"/>
    </location>
</feature>
<evidence type="ECO:0000256" key="8">
    <source>
        <dbReference type="ARBA" id="ARBA00023136"/>
    </source>
</evidence>
<dbReference type="SMART" id="SM00304">
    <property type="entry name" value="HAMP"/>
    <property type="match status" value="1"/>
</dbReference>
<dbReference type="GO" id="GO:0005886">
    <property type="term" value="C:plasma membrane"/>
    <property type="evidence" value="ECO:0007669"/>
    <property type="project" value="UniProtKB-SubCell"/>
</dbReference>
<name>A0A9D2FSS6_9FIRM</name>
<feature type="transmembrane region" description="Helical" evidence="9">
    <location>
        <begin position="15"/>
        <end position="37"/>
    </location>
</feature>
<dbReference type="PANTHER" id="PTHR34220:SF7">
    <property type="entry name" value="SENSOR HISTIDINE KINASE YPDA"/>
    <property type="match status" value="1"/>
</dbReference>
<dbReference type="Pfam" id="PF06580">
    <property type="entry name" value="His_kinase"/>
    <property type="match status" value="1"/>
</dbReference>
<dbReference type="Pfam" id="PF00672">
    <property type="entry name" value="HAMP"/>
    <property type="match status" value="1"/>
</dbReference>
<reference evidence="11" key="1">
    <citation type="journal article" date="2021" name="PeerJ">
        <title>Extensive microbial diversity within the chicken gut microbiome revealed by metagenomics and culture.</title>
        <authorList>
            <person name="Gilroy R."/>
            <person name="Ravi A."/>
            <person name="Getino M."/>
            <person name="Pursley I."/>
            <person name="Horton D.L."/>
            <person name="Alikhan N.F."/>
            <person name="Baker D."/>
            <person name="Gharbi K."/>
            <person name="Hall N."/>
            <person name="Watson M."/>
            <person name="Adriaenssens E.M."/>
            <person name="Foster-Nyarko E."/>
            <person name="Jarju S."/>
            <person name="Secka A."/>
            <person name="Antonio M."/>
            <person name="Oren A."/>
            <person name="Chaudhuri R.R."/>
            <person name="La Ragione R."/>
            <person name="Hildebrand F."/>
            <person name="Pallen M.J."/>
        </authorList>
    </citation>
    <scope>NUCLEOTIDE SEQUENCE</scope>
    <source>
        <strain evidence="11">1068</strain>
    </source>
</reference>
<dbReference type="InterPro" id="IPR036890">
    <property type="entry name" value="HATPase_C_sf"/>
</dbReference>